<protein>
    <submittedName>
        <fullName evidence="1">Uncharacterized protein</fullName>
    </submittedName>
</protein>
<evidence type="ECO:0000313" key="2">
    <source>
        <dbReference type="Proteomes" id="UP000798662"/>
    </source>
</evidence>
<reference evidence="1" key="1">
    <citation type="submission" date="2019-11" db="EMBL/GenBank/DDBJ databases">
        <title>Nori genome reveals adaptations in red seaweeds to the harsh intertidal environment.</title>
        <authorList>
            <person name="Wang D."/>
            <person name="Mao Y."/>
        </authorList>
    </citation>
    <scope>NUCLEOTIDE SEQUENCE</scope>
    <source>
        <tissue evidence="1">Gametophyte</tissue>
    </source>
</reference>
<name>A0ACC3BK15_PYRYE</name>
<accession>A0ACC3BK15</accession>
<comment type="caution">
    <text evidence="1">The sequence shown here is derived from an EMBL/GenBank/DDBJ whole genome shotgun (WGS) entry which is preliminary data.</text>
</comment>
<proteinExistence type="predicted"/>
<keyword evidence="2" id="KW-1185">Reference proteome</keyword>
<sequence>MFQVDGTVPSVVFDFGSHTSKVGYAGEDLPHSLYSSNVGTFPSPAVGNGGGPLTKRGVMVGDQALSFRRDGMDVTPAFDADGLVANWEAYEGLLAHAYTTGVQASARTTRSFVLPWHVPVVRGLVLDALRSAEPSTHKDLWAGICLTGGTSNLGGLFERLSGELMGHHFRARVLAASGVPERRFCTWTGGSILATFTDFQRMWVSKADYEEHGPAFLHHTGP</sequence>
<gene>
    <name evidence="1" type="ORF">I4F81_000928</name>
</gene>
<organism evidence="1 2">
    <name type="scientific">Pyropia yezoensis</name>
    <name type="common">Susabi-nori</name>
    <name type="synonym">Porphyra yezoensis</name>
    <dbReference type="NCBI Taxonomy" id="2788"/>
    <lineage>
        <taxon>Eukaryota</taxon>
        <taxon>Rhodophyta</taxon>
        <taxon>Bangiophyceae</taxon>
        <taxon>Bangiales</taxon>
        <taxon>Bangiaceae</taxon>
        <taxon>Pyropia</taxon>
    </lineage>
</organism>
<dbReference type="EMBL" id="CM020618">
    <property type="protein sequence ID" value="KAK1858319.1"/>
    <property type="molecule type" value="Genomic_DNA"/>
</dbReference>
<evidence type="ECO:0000313" key="1">
    <source>
        <dbReference type="EMBL" id="KAK1858319.1"/>
    </source>
</evidence>
<dbReference type="Proteomes" id="UP000798662">
    <property type="component" value="Chromosome 1"/>
</dbReference>